<keyword evidence="2 3" id="KW-0732">Signal</keyword>
<evidence type="ECO:0000256" key="3">
    <source>
        <dbReference type="SAM" id="SignalP"/>
    </source>
</evidence>
<dbReference type="Gene3D" id="1.20.1420.20">
    <property type="entry name" value="M75 peptidase, HXXE motif"/>
    <property type="match status" value="1"/>
</dbReference>
<evidence type="ECO:0000313" key="5">
    <source>
        <dbReference type="EMBL" id="MDV2077832.1"/>
    </source>
</evidence>
<keyword evidence="6" id="KW-1185">Reference proteome</keyword>
<evidence type="ECO:0000259" key="4">
    <source>
        <dbReference type="Pfam" id="PF09375"/>
    </source>
</evidence>
<evidence type="ECO:0000256" key="2">
    <source>
        <dbReference type="ARBA" id="ARBA00022729"/>
    </source>
</evidence>
<name>A0ABU3VU84_9GAMM</name>
<feature type="chain" id="PRO_5046983569" evidence="3">
    <location>
        <begin position="30"/>
        <end position="347"/>
    </location>
</feature>
<proteinExistence type="predicted"/>
<accession>A0ABU3VU84</accession>
<dbReference type="EMBL" id="JAWIIJ010000002">
    <property type="protein sequence ID" value="MDV2077832.1"/>
    <property type="molecule type" value="Genomic_DNA"/>
</dbReference>
<protein>
    <submittedName>
        <fullName evidence="5">Imelysin family protein</fullName>
    </submittedName>
</protein>
<dbReference type="InterPro" id="IPR018976">
    <property type="entry name" value="Imelysin-like"/>
</dbReference>
<dbReference type="Pfam" id="PF09375">
    <property type="entry name" value="Peptidase_M75"/>
    <property type="match status" value="1"/>
</dbReference>
<feature type="domain" description="Imelysin-like" evidence="4">
    <location>
        <begin position="41"/>
        <end position="326"/>
    </location>
</feature>
<comment type="subcellular location">
    <subcellularLocation>
        <location evidence="1">Cell envelope</location>
    </subcellularLocation>
</comment>
<reference evidence="5 6" key="1">
    <citation type="submission" date="2023-10" db="EMBL/GenBank/DDBJ databases">
        <title>Characteristics and mechanism of a salt-tolerant marine origin heterotrophic nitrifying- aerobic denitrifying bacteria Marinobacter xestospongiae HN1.</title>
        <authorList>
            <person name="Qi R."/>
        </authorList>
    </citation>
    <scope>NUCLEOTIDE SEQUENCE [LARGE SCALE GENOMIC DNA]</scope>
    <source>
        <strain evidence="5 6">HN1</strain>
    </source>
</reference>
<evidence type="ECO:0000313" key="6">
    <source>
        <dbReference type="Proteomes" id="UP001269819"/>
    </source>
</evidence>
<dbReference type="RefSeq" id="WP_316972707.1">
    <property type="nucleotide sequence ID" value="NZ_JAWIIJ010000002.1"/>
</dbReference>
<dbReference type="Proteomes" id="UP001269819">
    <property type="component" value="Unassembled WGS sequence"/>
</dbReference>
<evidence type="ECO:0000256" key="1">
    <source>
        <dbReference type="ARBA" id="ARBA00004196"/>
    </source>
</evidence>
<dbReference type="CDD" id="cd14659">
    <property type="entry name" value="Imelysin-like_IPPA"/>
    <property type="match status" value="1"/>
</dbReference>
<sequence>MPGSRRFGRITRSLTLAAAITALPVAALADTPRERWHQDIATGYQQLADHTQQLMDAGDSYCQAPDASGRRQLSGAWLQAFESWQQVRFVEFGPIEQDSLAWQFQFWPDAKNLVARKVNYWLSAETELTTATIDGAGVAVQGFPALEFLLADPRFQQSEQALPAERSCQLFNAVSSHIHANALELQQQWQAMKPHYLATDDYTHGTIRSAMNALEILQDRRMGAPMGLRGSGRRNPYLADAWRSETSLAGIRASIEGLQRYFAPGLMAELAAQGHADLGEQLNDAFEEVLGDLENAPAGMAPLIEDDEGFGQLQSIYIDVVQLEQTLNNDIAAALGVIRGFNSSDGD</sequence>
<organism evidence="5 6">
    <name type="scientific">Marinobacter xestospongiae</name>
    <dbReference type="NCBI Taxonomy" id="994319"/>
    <lineage>
        <taxon>Bacteria</taxon>
        <taxon>Pseudomonadati</taxon>
        <taxon>Pseudomonadota</taxon>
        <taxon>Gammaproteobacteria</taxon>
        <taxon>Pseudomonadales</taxon>
        <taxon>Marinobacteraceae</taxon>
        <taxon>Marinobacter</taxon>
    </lineage>
</organism>
<feature type="signal peptide" evidence="3">
    <location>
        <begin position="1"/>
        <end position="29"/>
    </location>
</feature>
<dbReference type="InterPro" id="IPR038352">
    <property type="entry name" value="Imelysin_sf"/>
</dbReference>
<dbReference type="InterPro" id="IPR034984">
    <property type="entry name" value="Imelysin-like_IPPA"/>
</dbReference>
<comment type="caution">
    <text evidence="5">The sequence shown here is derived from an EMBL/GenBank/DDBJ whole genome shotgun (WGS) entry which is preliminary data.</text>
</comment>
<gene>
    <name evidence="5" type="ORF">RYS15_04025</name>
</gene>